<dbReference type="InterPro" id="IPR050534">
    <property type="entry name" value="Coronavir_polyprotein_1ab"/>
</dbReference>
<gene>
    <name evidence="7" type="ORF">BGC07_16750</name>
</gene>
<keyword evidence="4" id="KW-0067">ATP-binding</keyword>
<dbReference type="PANTHER" id="PTHR43788:SF8">
    <property type="entry name" value="DNA-BINDING PROTEIN SMUBP-2"/>
    <property type="match status" value="1"/>
</dbReference>
<dbReference type="InterPro" id="IPR041679">
    <property type="entry name" value="DNA2/NAM7-like_C"/>
</dbReference>
<keyword evidence="1" id="KW-0547">Nucleotide-binding</keyword>
<evidence type="ECO:0000313" key="7">
    <source>
        <dbReference type="EMBL" id="ODN41412.1"/>
    </source>
</evidence>
<organism evidence="7 8">
    <name type="scientific">Piscirickettsia litoralis</name>
    <dbReference type="NCBI Taxonomy" id="1891921"/>
    <lineage>
        <taxon>Bacteria</taxon>
        <taxon>Pseudomonadati</taxon>
        <taxon>Pseudomonadota</taxon>
        <taxon>Gammaproteobacteria</taxon>
        <taxon>Thiotrichales</taxon>
        <taxon>Piscirickettsiaceae</taxon>
        <taxon>Piscirickettsia</taxon>
    </lineage>
</organism>
<dbReference type="InterPro" id="IPR047187">
    <property type="entry name" value="SF1_C_Upf1"/>
</dbReference>
<evidence type="ECO:0000256" key="2">
    <source>
        <dbReference type="ARBA" id="ARBA00022801"/>
    </source>
</evidence>
<evidence type="ECO:0000259" key="6">
    <source>
        <dbReference type="Pfam" id="PF13482"/>
    </source>
</evidence>
<evidence type="ECO:0000313" key="8">
    <source>
        <dbReference type="Proteomes" id="UP000094329"/>
    </source>
</evidence>
<evidence type="ECO:0000256" key="4">
    <source>
        <dbReference type="ARBA" id="ARBA00022840"/>
    </source>
</evidence>
<dbReference type="InterPro" id="IPR012337">
    <property type="entry name" value="RNaseH-like_sf"/>
</dbReference>
<feature type="domain" description="YprB ribonuclease H-like" evidence="6">
    <location>
        <begin position="313"/>
        <end position="496"/>
    </location>
</feature>
<dbReference type="InterPro" id="IPR019993">
    <property type="entry name" value="RecB_nuclease_TM0106_put"/>
</dbReference>
<accession>A0ABX2ZXS7</accession>
<keyword evidence="2" id="KW-0378">Hydrolase</keyword>
<proteinExistence type="predicted"/>
<evidence type="ECO:0000256" key="1">
    <source>
        <dbReference type="ARBA" id="ARBA00022741"/>
    </source>
</evidence>
<sequence length="1141" mass="128403">MHSFTFSPSDLTLYMESPFALWMNRYAKEYPDYAPTPDSEDLMGNMLQSKGDEHEHAILQTFISQGLRVVDLSHVHNRQAATIEAMQNGVDVIYQAELSLPPFHGYPDFLVKQEGQSNFGNYQYQIQDTKLAKEVKPHFIIQLSCYAEMLAQIQGSSSNEAVVILGNQERKAFRIHDYSFYYQALKTRFLKDQSNFDTNKQPNPALFSSWGRWSDYAKQCLVEQDHLSQVANITRSQIKKLNTAGIITMQQLANTDLSSISGLNHGAFKRLKAQAAIQKASAGKEKPLFEVMIPEVGELQGLALLPPASPLDIFFDIEGYPLAEGGLEYLWGSTYFDEHGARQFKDFWAHNEAEEKAAFQSFIQWVYRRWKKDPRMHIYHYANYEIAACRKLMSRYGICEYEVDQLLRNEVFVDLYKIVKGGVLLGEPRYSIKNVEHLYREQRDTEVGSGGDSVVAYEQWRSAPDGETWQNSDILKNLRDYNIDDCNSTQELVDWLRDQQQQKGIAYAGRTEVIEAEASEEINERTQFRDQLLKQASDFPESAEDKLTYNLAWLIEFHRREAKPVFWRLFERLGLNHVELIDDLDCLACCERTQTAPYKLTPRKKKMVYEYSFDTQQEFKAGTTKYYLHGEQNDSGFNKQVDLLRKESQLEHGVLSVETSEEPPEVITLIPNDHVPPAPIPDALFKQIKRVARHECPPCAALDFLKRSVPRIKGHILGEPIAPSHDATERLQQITQAVLSLDHSYLPIQGPPGAGKTYTGKHIIAELVKKGLKVGICSNSHKAINNLLIGTANYCSVQGIQGHFACTKDTGSELTEAGISIIKNKDLTDYVKEGCVIGTTAWGFSKEDMADQLDYLFVDEAGQVCVANLIAISHATKNIVLMGDQMQLGQPSQGVHPAESGLSVLDYLLHESPTIEDHMGVFLPITYRMHSKVNQFISHAIYAGKLESSPDNDRQVIAVPEGYSGMLGKEAGIVYVPVTHEGNSQASDEEVAVIKQLAEELIGRSFTDKNGKQRNISLEDMLFVAPYNHQVNQLRSALGEAAKVGSVDKFQGQEAPIVFLSMAASSANESPRGFSFLFDKHRLNVAISRAQCLAVVVASPSLTESQPANEAQMNMINTFLTLTNQTSSNSAEHSQMNEWSM</sequence>
<dbReference type="GO" id="GO:0004386">
    <property type="term" value="F:helicase activity"/>
    <property type="evidence" value="ECO:0007669"/>
    <property type="project" value="UniProtKB-KW"/>
</dbReference>
<dbReference type="InterPro" id="IPR038720">
    <property type="entry name" value="YprB_RNase_H-like_dom"/>
</dbReference>
<dbReference type="SUPFAM" id="SSF52540">
    <property type="entry name" value="P-loop containing nucleoside triphosphate hydrolases"/>
    <property type="match status" value="1"/>
</dbReference>
<feature type="domain" description="DNA2/NAM7 helicase-like C-terminal" evidence="5">
    <location>
        <begin position="917"/>
        <end position="1099"/>
    </location>
</feature>
<keyword evidence="8" id="KW-1185">Reference proteome</keyword>
<protein>
    <submittedName>
        <fullName evidence="7">Helicase</fullName>
    </submittedName>
</protein>
<dbReference type="EMBL" id="MDTU01000003">
    <property type="protein sequence ID" value="ODN41412.1"/>
    <property type="molecule type" value="Genomic_DNA"/>
</dbReference>
<reference evidence="7 8" key="1">
    <citation type="submission" date="2016-08" db="EMBL/GenBank/DDBJ databases">
        <title>Draft genome sequence of Candidatus Piscirickettsia litoralis, from seawater.</title>
        <authorList>
            <person name="Wan X."/>
            <person name="Lee A.J."/>
            <person name="Hou S."/>
            <person name="Donachie S.P."/>
        </authorList>
    </citation>
    <scope>NUCLEOTIDE SEQUENCE [LARGE SCALE GENOMIC DNA]</scope>
    <source>
        <strain evidence="7 8">Y2</strain>
    </source>
</reference>
<dbReference type="NCBIfam" id="TIGR03491">
    <property type="entry name" value="TM0106 family RecB-like putative nuclease"/>
    <property type="match status" value="1"/>
</dbReference>
<dbReference type="CDD" id="cd18808">
    <property type="entry name" value="SF1_C_Upf1"/>
    <property type="match status" value="1"/>
</dbReference>
<dbReference type="PANTHER" id="PTHR43788">
    <property type="entry name" value="DNA2/NAM7 HELICASE FAMILY MEMBER"/>
    <property type="match status" value="1"/>
</dbReference>
<evidence type="ECO:0000259" key="5">
    <source>
        <dbReference type="Pfam" id="PF13087"/>
    </source>
</evidence>
<dbReference type="SUPFAM" id="SSF53098">
    <property type="entry name" value="Ribonuclease H-like"/>
    <property type="match status" value="1"/>
</dbReference>
<evidence type="ECO:0000256" key="3">
    <source>
        <dbReference type="ARBA" id="ARBA00022806"/>
    </source>
</evidence>
<dbReference type="Pfam" id="PF13604">
    <property type="entry name" value="AAA_30"/>
    <property type="match status" value="1"/>
</dbReference>
<dbReference type="Pfam" id="PF13482">
    <property type="entry name" value="RNase_H_2"/>
    <property type="match status" value="1"/>
</dbReference>
<keyword evidence="3 7" id="KW-0347">Helicase</keyword>
<dbReference type="Gene3D" id="3.40.50.300">
    <property type="entry name" value="P-loop containing nucleotide triphosphate hydrolases"/>
    <property type="match status" value="2"/>
</dbReference>
<comment type="caution">
    <text evidence="7">The sequence shown here is derived from an EMBL/GenBank/DDBJ whole genome shotgun (WGS) entry which is preliminary data.</text>
</comment>
<dbReference type="Proteomes" id="UP000094329">
    <property type="component" value="Unassembled WGS sequence"/>
</dbReference>
<name>A0ABX2ZXS7_9GAMM</name>
<dbReference type="Pfam" id="PF13087">
    <property type="entry name" value="AAA_12"/>
    <property type="match status" value="1"/>
</dbReference>
<dbReference type="CDD" id="cd17934">
    <property type="entry name" value="DEXXQc_Upf1-like"/>
    <property type="match status" value="1"/>
</dbReference>
<dbReference type="RefSeq" id="WP_069314205.1">
    <property type="nucleotide sequence ID" value="NZ_MDTU01000003.1"/>
</dbReference>
<dbReference type="InterPro" id="IPR027417">
    <property type="entry name" value="P-loop_NTPase"/>
</dbReference>